<dbReference type="AlphaFoldDB" id="A0AAD7AYF5"/>
<evidence type="ECO:0000313" key="2">
    <source>
        <dbReference type="EMBL" id="KAJ7604205.1"/>
    </source>
</evidence>
<reference evidence="2" key="1">
    <citation type="submission" date="2023-03" db="EMBL/GenBank/DDBJ databases">
        <title>Massive genome expansion in bonnet fungi (Mycena s.s.) driven by repeated elements and novel gene families across ecological guilds.</title>
        <authorList>
            <consortium name="Lawrence Berkeley National Laboratory"/>
            <person name="Harder C.B."/>
            <person name="Miyauchi S."/>
            <person name="Viragh M."/>
            <person name="Kuo A."/>
            <person name="Thoen E."/>
            <person name="Andreopoulos B."/>
            <person name="Lu D."/>
            <person name="Skrede I."/>
            <person name="Drula E."/>
            <person name="Henrissat B."/>
            <person name="Morin E."/>
            <person name="Kohler A."/>
            <person name="Barry K."/>
            <person name="LaButti K."/>
            <person name="Morin E."/>
            <person name="Salamov A."/>
            <person name="Lipzen A."/>
            <person name="Mereny Z."/>
            <person name="Hegedus B."/>
            <person name="Baldrian P."/>
            <person name="Stursova M."/>
            <person name="Weitz H."/>
            <person name="Taylor A."/>
            <person name="Grigoriev I.V."/>
            <person name="Nagy L.G."/>
            <person name="Martin F."/>
            <person name="Kauserud H."/>
        </authorList>
    </citation>
    <scope>NUCLEOTIDE SEQUENCE</scope>
    <source>
        <strain evidence="2">CBHHK067</strain>
    </source>
</reference>
<gene>
    <name evidence="2" type="ORF">B0H17DRAFT_1222275</name>
</gene>
<accession>A0AAD7AYF5</accession>
<feature type="compositionally biased region" description="Low complexity" evidence="1">
    <location>
        <begin position="152"/>
        <end position="169"/>
    </location>
</feature>
<dbReference type="EMBL" id="JARKIE010001234">
    <property type="protein sequence ID" value="KAJ7604205.1"/>
    <property type="molecule type" value="Genomic_DNA"/>
</dbReference>
<organism evidence="2 3">
    <name type="scientific">Mycena rosella</name>
    <name type="common">Pink bonnet</name>
    <name type="synonym">Agaricus rosellus</name>
    <dbReference type="NCBI Taxonomy" id="1033263"/>
    <lineage>
        <taxon>Eukaryota</taxon>
        <taxon>Fungi</taxon>
        <taxon>Dikarya</taxon>
        <taxon>Basidiomycota</taxon>
        <taxon>Agaricomycotina</taxon>
        <taxon>Agaricomycetes</taxon>
        <taxon>Agaricomycetidae</taxon>
        <taxon>Agaricales</taxon>
        <taxon>Marasmiineae</taxon>
        <taxon>Mycenaceae</taxon>
        <taxon>Mycena</taxon>
    </lineage>
</organism>
<evidence type="ECO:0000313" key="3">
    <source>
        <dbReference type="Proteomes" id="UP001221757"/>
    </source>
</evidence>
<keyword evidence="3" id="KW-1185">Reference proteome</keyword>
<proteinExistence type="predicted"/>
<feature type="compositionally biased region" description="Basic and acidic residues" evidence="1">
    <location>
        <begin position="177"/>
        <end position="191"/>
    </location>
</feature>
<comment type="caution">
    <text evidence="2">The sequence shown here is derived from an EMBL/GenBank/DDBJ whole genome shotgun (WGS) entry which is preliminary data.</text>
</comment>
<feature type="compositionally biased region" description="Low complexity" evidence="1">
    <location>
        <begin position="79"/>
        <end position="95"/>
    </location>
</feature>
<sequence length="191" mass="20312">MPRLSSRQRRARDVLNMFIHYHTTRVKTALHRKNKMKCALTHAGVTPDAIAALVSAPPPVDIFDTLSIDMNSDSEGDISSVGSDMSSLSSGTNSESSDDWSDLFGSDWRGVSSSSSASSGSDDAGASSDDGMPELHPAGYPDSDDELEADVSSDSGWETSSSSSDSGGNADDEEELHLETPFEHVETMFAT</sequence>
<feature type="compositionally biased region" description="Low complexity" evidence="1">
    <location>
        <begin position="112"/>
        <end position="130"/>
    </location>
</feature>
<dbReference type="Proteomes" id="UP001221757">
    <property type="component" value="Unassembled WGS sequence"/>
</dbReference>
<feature type="compositionally biased region" description="Acidic residues" evidence="1">
    <location>
        <begin position="142"/>
        <end position="151"/>
    </location>
</feature>
<protein>
    <submittedName>
        <fullName evidence="2">Uncharacterized protein</fullName>
    </submittedName>
</protein>
<evidence type="ECO:0000256" key="1">
    <source>
        <dbReference type="SAM" id="MobiDB-lite"/>
    </source>
</evidence>
<feature type="region of interest" description="Disordered" evidence="1">
    <location>
        <begin position="74"/>
        <end position="191"/>
    </location>
</feature>
<name>A0AAD7AYF5_MYCRO</name>